<reference evidence="9 10" key="1">
    <citation type="submission" date="2016-03" db="EMBL/GenBank/DDBJ databases">
        <authorList>
            <person name="Ploux O."/>
        </authorList>
    </citation>
    <scope>NUCLEOTIDE SEQUENCE [LARGE SCALE GENOMIC DNA]</scope>
    <source>
        <strain evidence="9 10">R-45370</strain>
    </source>
</reference>
<keyword evidence="5 8" id="KW-0472">Membrane</keyword>
<evidence type="ECO:0000256" key="1">
    <source>
        <dbReference type="ARBA" id="ARBA00004370"/>
    </source>
</evidence>
<dbReference type="Pfam" id="PF00213">
    <property type="entry name" value="OSCP"/>
    <property type="match status" value="1"/>
</dbReference>
<evidence type="ECO:0000256" key="6">
    <source>
        <dbReference type="ARBA" id="ARBA00023196"/>
    </source>
</evidence>
<dbReference type="NCBIfam" id="TIGR01145">
    <property type="entry name" value="ATP_synt_delta"/>
    <property type="match status" value="1"/>
</dbReference>
<comment type="function">
    <text evidence="8">F(1)F(0) ATP synthase produces ATP from ADP in the presence of a proton or sodium gradient. F-type ATPases consist of two structural domains, F(1) containing the extramembraneous catalytic core and F(0) containing the membrane proton channel, linked together by a central stalk and a peripheral stalk. During catalysis, ATP synthesis in the catalytic domain of F(1) is coupled via a rotary mechanism of the central stalk subunits to proton translocation.</text>
</comment>
<keyword evidence="10" id="KW-1185">Reference proteome</keyword>
<keyword evidence="3 8" id="KW-0375">Hydrogen ion transport</keyword>
<evidence type="ECO:0000256" key="7">
    <source>
        <dbReference type="ARBA" id="ARBA00023310"/>
    </source>
</evidence>
<evidence type="ECO:0000256" key="5">
    <source>
        <dbReference type="ARBA" id="ARBA00023136"/>
    </source>
</evidence>
<keyword evidence="6 8" id="KW-0139">CF(1)</keyword>
<protein>
    <recommendedName>
        <fullName evidence="8">ATP synthase subunit delta</fullName>
    </recommendedName>
    <alternativeName>
        <fullName evidence="8">ATP synthase F(1) sector subunit delta</fullName>
    </alternativeName>
    <alternativeName>
        <fullName evidence="8">F-type ATPase subunit delta</fullName>
        <shortName evidence="8">F-ATPase subunit delta</shortName>
    </alternativeName>
</protein>
<dbReference type="GO" id="GO:0045259">
    <property type="term" value="C:proton-transporting ATP synthase complex"/>
    <property type="evidence" value="ECO:0007669"/>
    <property type="project" value="UniProtKB-KW"/>
</dbReference>
<dbReference type="SUPFAM" id="SSF47928">
    <property type="entry name" value="N-terminal domain of the delta subunit of the F1F0-ATP synthase"/>
    <property type="match status" value="1"/>
</dbReference>
<keyword evidence="8" id="KW-1003">Cell membrane</keyword>
<dbReference type="GO" id="GO:0046933">
    <property type="term" value="F:proton-transporting ATP synthase activity, rotational mechanism"/>
    <property type="evidence" value="ECO:0007669"/>
    <property type="project" value="UniProtKB-UniRule"/>
</dbReference>
<evidence type="ECO:0000313" key="10">
    <source>
        <dbReference type="Proteomes" id="UP000078476"/>
    </source>
</evidence>
<evidence type="ECO:0000256" key="2">
    <source>
        <dbReference type="ARBA" id="ARBA00022448"/>
    </source>
</evidence>
<evidence type="ECO:0000256" key="4">
    <source>
        <dbReference type="ARBA" id="ARBA00023065"/>
    </source>
</evidence>
<dbReference type="STRING" id="980561.A1359_13495"/>
<dbReference type="GO" id="GO:0005886">
    <property type="term" value="C:plasma membrane"/>
    <property type="evidence" value="ECO:0007669"/>
    <property type="project" value="UniProtKB-SubCell"/>
</dbReference>
<keyword evidence="7 8" id="KW-0066">ATP synthesis</keyword>
<dbReference type="NCBIfam" id="NF004402">
    <property type="entry name" value="PRK05758.2-2"/>
    <property type="match status" value="1"/>
</dbReference>
<dbReference type="AlphaFoldDB" id="A0A177N3Z9"/>
<dbReference type="RefSeq" id="WP_066985132.1">
    <property type="nucleotide sequence ID" value="NZ_LUUI01000127.1"/>
</dbReference>
<comment type="similarity">
    <text evidence="8">Belongs to the ATPase delta chain family.</text>
</comment>
<evidence type="ECO:0000256" key="8">
    <source>
        <dbReference type="HAMAP-Rule" id="MF_01416"/>
    </source>
</evidence>
<comment type="subcellular location">
    <subcellularLocation>
        <location evidence="8">Cell membrane</location>
        <topology evidence="8">Peripheral membrane protein</topology>
    </subcellularLocation>
    <subcellularLocation>
        <location evidence="1">Membrane</location>
    </subcellularLocation>
</comment>
<dbReference type="EMBL" id="LUUI01000127">
    <property type="protein sequence ID" value="OAI12696.1"/>
    <property type="molecule type" value="Genomic_DNA"/>
</dbReference>
<gene>
    <name evidence="8" type="primary">atpH</name>
    <name evidence="9" type="ORF">A1359_13495</name>
</gene>
<dbReference type="PRINTS" id="PR00125">
    <property type="entry name" value="ATPASEDELTA"/>
</dbReference>
<accession>A0A177N3Z9</accession>
<evidence type="ECO:0000313" key="9">
    <source>
        <dbReference type="EMBL" id="OAI12696.1"/>
    </source>
</evidence>
<sequence length="176" mass="19270">MTELATLARPYAEAAFKRAKETGNTGAWSESLQFLSAVVQDASMTVIVDNPRISKVKVQQLILDICHEKIDEEVGNLLKLLIENGKLKLLPTLSALYEECKANDEGYVNVELFSAYALNKTEQSKYVAMLEKHLHKKVNAVVSVDKSLIGGILAKAGDIVIDGSVSGQLQQLAKRL</sequence>
<organism evidence="9 10">
    <name type="scientific">Methylomonas lenta</name>
    <dbReference type="NCBI Taxonomy" id="980561"/>
    <lineage>
        <taxon>Bacteria</taxon>
        <taxon>Pseudomonadati</taxon>
        <taxon>Pseudomonadota</taxon>
        <taxon>Gammaproteobacteria</taxon>
        <taxon>Methylococcales</taxon>
        <taxon>Methylococcaceae</taxon>
        <taxon>Methylomonas</taxon>
    </lineage>
</organism>
<dbReference type="Gene3D" id="1.10.520.20">
    <property type="entry name" value="N-terminal domain of the delta subunit of the F1F0-ATP synthase"/>
    <property type="match status" value="1"/>
</dbReference>
<dbReference type="HAMAP" id="MF_01416">
    <property type="entry name" value="ATP_synth_delta_bact"/>
    <property type="match status" value="1"/>
</dbReference>
<dbReference type="InterPro" id="IPR000711">
    <property type="entry name" value="ATPase_OSCP/dsu"/>
</dbReference>
<comment type="function">
    <text evidence="8">This protein is part of the stalk that links CF(0) to CF(1). It either transmits conformational changes from CF(0) to CF(1) or is implicated in proton conduction.</text>
</comment>
<comment type="caution">
    <text evidence="9">The sequence shown here is derived from an EMBL/GenBank/DDBJ whole genome shotgun (WGS) entry which is preliminary data.</text>
</comment>
<name>A0A177N3Z9_9GAMM</name>
<evidence type="ECO:0000256" key="3">
    <source>
        <dbReference type="ARBA" id="ARBA00022781"/>
    </source>
</evidence>
<dbReference type="Proteomes" id="UP000078476">
    <property type="component" value="Unassembled WGS sequence"/>
</dbReference>
<keyword evidence="2 8" id="KW-0813">Transport</keyword>
<dbReference type="OrthoDB" id="9816221at2"/>
<keyword evidence="4 8" id="KW-0406">Ion transport</keyword>
<proteinExistence type="inferred from homology"/>
<dbReference type="InterPro" id="IPR026015">
    <property type="entry name" value="ATP_synth_OSCP/delta_N_sf"/>
</dbReference>
<dbReference type="PANTHER" id="PTHR11910">
    <property type="entry name" value="ATP SYNTHASE DELTA CHAIN"/>
    <property type="match status" value="1"/>
</dbReference>